<comment type="caution">
    <text evidence="2">The sequence shown here is derived from an EMBL/GenBank/DDBJ whole genome shotgun (WGS) entry which is preliminary data.</text>
</comment>
<proteinExistence type="predicted"/>
<accession>A0A4S4N5I0</accession>
<dbReference type="Proteomes" id="UP000308528">
    <property type="component" value="Unassembled WGS sequence"/>
</dbReference>
<sequence length="296" mass="33050">MIKAINLAIVTILVQIGCITAQKYDLFYLSMGSPVYSNLGNLDAAEVGATEMSNLFDELGAVDGLKVITDVSHPMTDKLINKSLNGLVKLIRKSRSSNPLVIFYYAGHGFTSGLSKGLYIPPTDFDIDNTKDYDYMDWLENTISPLQVKEFLDEQNLDYILMFDSCQEGELVDDQVLDSYVIDNLGLETLDTLMRQTYEILIAYNLMVGDNPVILSCEPGNIVSTEPYNFGNGTVDTAPLCRRAHIVLKRELVGESVSVKKFMQTLLNHELDPSTNSLFTAWKYGEKNDKTIGIIR</sequence>
<evidence type="ECO:0000313" key="2">
    <source>
        <dbReference type="EMBL" id="THH34346.1"/>
    </source>
</evidence>
<dbReference type="AlphaFoldDB" id="A0A4S4N5I0"/>
<dbReference type="RefSeq" id="WP_136460824.1">
    <property type="nucleotide sequence ID" value="NZ_SRSF01000021.1"/>
</dbReference>
<dbReference type="GO" id="GO:0004197">
    <property type="term" value="F:cysteine-type endopeptidase activity"/>
    <property type="evidence" value="ECO:0007669"/>
    <property type="project" value="InterPro"/>
</dbReference>
<name>A0A4S4N5I0_9BACT</name>
<dbReference type="Pfam" id="PF00656">
    <property type="entry name" value="Peptidase_C14"/>
    <property type="match status" value="1"/>
</dbReference>
<evidence type="ECO:0000259" key="1">
    <source>
        <dbReference type="Pfam" id="PF00656"/>
    </source>
</evidence>
<evidence type="ECO:0000313" key="3">
    <source>
        <dbReference type="Proteomes" id="UP000308528"/>
    </source>
</evidence>
<dbReference type="Gene3D" id="3.40.50.1460">
    <property type="match status" value="1"/>
</dbReference>
<gene>
    <name evidence="2" type="ORF">E4021_17745</name>
</gene>
<dbReference type="EMBL" id="SRSF01000021">
    <property type="protein sequence ID" value="THH34346.1"/>
    <property type="molecule type" value="Genomic_DNA"/>
</dbReference>
<reference evidence="2 3" key="1">
    <citation type="submission" date="2019-04" db="EMBL/GenBank/DDBJ databases">
        <title>Lewinella litorea sp. nov., isolated from a marine sand.</title>
        <authorList>
            <person name="Yoon J.-H."/>
        </authorList>
    </citation>
    <scope>NUCLEOTIDE SEQUENCE [LARGE SCALE GENOMIC DNA]</scope>
    <source>
        <strain evidence="2 3">HSMS-39</strain>
    </source>
</reference>
<protein>
    <recommendedName>
        <fullName evidence="1">Peptidase C14 caspase domain-containing protein</fullName>
    </recommendedName>
</protein>
<feature type="domain" description="Peptidase C14 caspase" evidence="1">
    <location>
        <begin position="36"/>
        <end position="178"/>
    </location>
</feature>
<dbReference type="GO" id="GO:0006508">
    <property type="term" value="P:proteolysis"/>
    <property type="evidence" value="ECO:0007669"/>
    <property type="project" value="InterPro"/>
</dbReference>
<organism evidence="2 3">
    <name type="scientific">Neolewinella litorea</name>
    <dbReference type="NCBI Taxonomy" id="2562452"/>
    <lineage>
        <taxon>Bacteria</taxon>
        <taxon>Pseudomonadati</taxon>
        <taxon>Bacteroidota</taxon>
        <taxon>Saprospiria</taxon>
        <taxon>Saprospirales</taxon>
        <taxon>Lewinellaceae</taxon>
        <taxon>Neolewinella</taxon>
    </lineage>
</organism>
<dbReference type="OrthoDB" id="1492850at2"/>
<dbReference type="InterPro" id="IPR011600">
    <property type="entry name" value="Pept_C14_caspase"/>
</dbReference>
<keyword evidence="3" id="KW-1185">Reference proteome</keyword>